<name>A0ABM1QJ01_CAMSA</name>
<reference evidence="3" key="2">
    <citation type="submission" date="2025-08" db="UniProtKB">
        <authorList>
            <consortium name="RefSeq"/>
        </authorList>
    </citation>
    <scope>IDENTIFICATION</scope>
    <source>
        <tissue evidence="3">Leaf</tissue>
    </source>
</reference>
<dbReference type="GeneID" id="109127043"/>
<feature type="domain" description="Transposase Tnp1/En/Spm-like" evidence="1">
    <location>
        <begin position="48"/>
        <end position="107"/>
    </location>
</feature>
<gene>
    <name evidence="3" type="primary">LOC109127043</name>
</gene>
<dbReference type="InterPro" id="IPR004264">
    <property type="entry name" value="Transposase_23"/>
</dbReference>
<protein>
    <submittedName>
        <fullName evidence="3">Uncharacterized protein LOC109127043</fullName>
    </submittedName>
</protein>
<sequence>MCYILKKLWDAKYLGQWTRCFCIWIQSLPKMYPCKTRKVKLEDAKYMTNEDDEVIAEGVVCSTNSKEKVNNIPLGPSAVCIEVVKVFNDNAHLWRPTTEASLIGDAINEKIAWPVLKIDVTTATTTDATQPKVQVCYFICLSVD</sequence>
<evidence type="ECO:0000259" key="1">
    <source>
        <dbReference type="Pfam" id="PF03017"/>
    </source>
</evidence>
<organism evidence="2 3">
    <name type="scientific">Camelina sativa</name>
    <name type="common">False flax</name>
    <name type="synonym">Myagrum sativum</name>
    <dbReference type="NCBI Taxonomy" id="90675"/>
    <lineage>
        <taxon>Eukaryota</taxon>
        <taxon>Viridiplantae</taxon>
        <taxon>Streptophyta</taxon>
        <taxon>Embryophyta</taxon>
        <taxon>Tracheophyta</taxon>
        <taxon>Spermatophyta</taxon>
        <taxon>Magnoliopsida</taxon>
        <taxon>eudicotyledons</taxon>
        <taxon>Gunneridae</taxon>
        <taxon>Pentapetalae</taxon>
        <taxon>rosids</taxon>
        <taxon>malvids</taxon>
        <taxon>Brassicales</taxon>
        <taxon>Brassicaceae</taxon>
        <taxon>Camelineae</taxon>
        <taxon>Camelina</taxon>
    </lineage>
</organism>
<dbReference type="RefSeq" id="XP_019086739.1">
    <property type="nucleotide sequence ID" value="XM_019231194.1"/>
</dbReference>
<dbReference type="Pfam" id="PF03017">
    <property type="entry name" value="Transposase_23"/>
    <property type="match status" value="1"/>
</dbReference>
<evidence type="ECO:0000313" key="2">
    <source>
        <dbReference type="Proteomes" id="UP000694864"/>
    </source>
</evidence>
<evidence type="ECO:0000313" key="3">
    <source>
        <dbReference type="RefSeq" id="XP_019086739.1"/>
    </source>
</evidence>
<dbReference type="Proteomes" id="UP000694864">
    <property type="component" value="Chromosome 10"/>
</dbReference>
<accession>A0ABM1QJ01</accession>
<proteinExistence type="predicted"/>
<reference evidence="2" key="1">
    <citation type="journal article" date="2014" name="Nat. Commun.">
        <title>The emerging biofuel crop Camelina sativa retains a highly undifferentiated hexaploid genome structure.</title>
        <authorList>
            <person name="Kagale S."/>
            <person name="Koh C."/>
            <person name="Nixon J."/>
            <person name="Bollina V."/>
            <person name="Clarke W.E."/>
            <person name="Tuteja R."/>
            <person name="Spillane C."/>
            <person name="Robinson S.J."/>
            <person name="Links M.G."/>
            <person name="Clarke C."/>
            <person name="Higgins E.E."/>
            <person name="Huebert T."/>
            <person name="Sharpe A.G."/>
            <person name="Parkin I.A."/>
        </authorList>
    </citation>
    <scope>NUCLEOTIDE SEQUENCE [LARGE SCALE GENOMIC DNA]</scope>
    <source>
        <strain evidence="2">cv. DH55</strain>
    </source>
</reference>
<keyword evidence="2" id="KW-1185">Reference proteome</keyword>